<keyword evidence="4" id="KW-1185">Reference proteome</keyword>
<name>A4RU04_OSTLU</name>
<dbReference type="PROSITE" id="PS50802">
    <property type="entry name" value="OTU"/>
    <property type="match status" value="1"/>
</dbReference>
<dbReference type="CDD" id="cd22758">
    <property type="entry name" value="OTU_232R-like"/>
    <property type="match status" value="1"/>
</dbReference>
<dbReference type="Gene3D" id="3.90.70.80">
    <property type="match status" value="1"/>
</dbReference>
<evidence type="ECO:0000313" key="4">
    <source>
        <dbReference type="Proteomes" id="UP000001568"/>
    </source>
</evidence>
<dbReference type="InterPro" id="IPR003323">
    <property type="entry name" value="OTU_dom"/>
</dbReference>
<protein>
    <recommendedName>
        <fullName evidence="2">OTU domain-containing protein</fullName>
    </recommendedName>
</protein>
<feature type="compositionally biased region" description="Acidic residues" evidence="1">
    <location>
        <begin position="196"/>
        <end position="206"/>
    </location>
</feature>
<dbReference type="GeneID" id="5000844"/>
<feature type="domain" description="OTU" evidence="2">
    <location>
        <begin position="33"/>
        <end position="191"/>
    </location>
</feature>
<feature type="compositionally biased region" description="Acidic residues" evidence="1">
    <location>
        <begin position="326"/>
        <end position="353"/>
    </location>
</feature>
<dbReference type="KEGG" id="olu:OSTLU_24186"/>
<evidence type="ECO:0000256" key="1">
    <source>
        <dbReference type="SAM" id="MobiDB-lite"/>
    </source>
</evidence>
<dbReference type="HOGENOM" id="CLU_247026_0_0_1"/>
<dbReference type="Gramene" id="ABO95169">
    <property type="protein sequence ID" value="ABO95169"/>
    <property type="gene ID" value="OSTLU_24186"/>
</dbReference>
<reference evidence="3 4" key="1">
    <citation type="journal article" date="2007" name="Proc. Natl. Acad. Sci. U.S.A.">
        <title>The tiny eukaryote Ostreococcus provides genomic insights into the paradox of plankton speciation.</title>
        <authorList>
            <person name="Palenik B."/>
            <person name="Grimwood J."/>
            <person name="Aerts A."/>
            <person name="Rouze P."/>
            <person name="Salamov A."/>
            <person name="Putnam N."/>
            <person name="Dupont C."/>
            <person name="Jorgensen R."/>
            <person name="Derelle E."/>
            <person name="Rombauts S."/>
            <person name="Zhou K."/>
            <person name="Otillar R."/>
            <person name="Merchant S.S."/>
            <person name="Podell S."/>
            <person name="Gaasterland T."/>
            <person name="Napoli C."/>
            <person name="Gendler K."/>
            <person name="Manuell A."/>
            <person name="Tai V."/>
            <person name="Vallon O."/>
            <person name="Piganeau G."/>
            <person name="Jancek S."/>
            <person name="Heijde M."/>
            <person name="Jabbari K."/>
            <person name="Bowler C."/>
            <person name="Lohr M."/>
            <person name="Robbens S."/>
            <person name="Werner G."/>
            <person name="Dubchak I."/>
            <person name="Pazour G.J."/>
            <person name="Ren Q."/>
            <person name="Paulsen I."/>
            <person name="Delwiche C."/>
            <person name="Schmutz J."/>
            <person name="Rokhsar D."/>
            <person name="Van de Peer Y."/>
            <person name="Moreau H."/>
            <person name="Grigoriev I.V."/>
        </authorList>
    </citation>
    <scope>NUCLEOTIDE SEQUENCE [LARGE SCALE GENOMIC DNA]</scope>
    <source>
        <strain evidence="3 4">CCE9901</strain>
    </source>
</reference>
<proteinExistence type="predicted"/>
<sequence>MADVLAEWGKRHPRLYGEARLGRLERRLIRERVQRVTTEGGGDCQFHAIVAAIGRTDPEREVSVELLRHQAAAWLERRVDDDDIVPVRIGFLDTANGAGREDLSEGEIREEFLAECASLGQLGGKWGDEFSLMALADVHKMRVRVISDSLSATPDGDADVIIEPEEATIDVTLVLSGGERAQMHYESIEPRTAPAEPDEPDEPDEETLQRARNDVQGTLGAMLRGRADADQIIERTAMDVALCRMMASAHAVGDDEPQSPPILAATGKRAAQFHASPTYAESDAQHEQSPGGTVRELHTGRACRPRRRAKSRGNLFAPLADGFVEDKDEDAHEDEDEHEDEGEGEEEGEEEKEGEGAEVAHVRAKFGSIKMTDWRREILDHCRQTHKPATPSPAPAVEVSDDSLESRARRFVGPAIAGSAKAMYDANAKIRGVLDVHFEANLSPVLEEFVLDAEQWLADGDNMSKAKDAMLTFLDRCECFPLVGFKDAFDPKDASDESIKSFLREVARVPGWVSGADTPIQTLSGDIIGAQRRDTQDASVAGHLADTSTWRHTYFSTTHVPAFFVEQFYDVGETLGDDKSGALELMEHLRTLSNWLKSREHRDSRGDLKARLYAEPVNAYVWLVRSDEGAYVGESERWFSTRLGEHRNYLISDGDNAQQAHIRARDNTLVRYVDFTVSGNPSKCWEPIVDANVRFHAITHPTRRRMGRLLSAFVAFVLEYRATHKSNKPKYVRMHALAALGAFDGMFVEIVWTYFLKTWIELGSTWALNRATPGIRIAGHRKVPVVSMADTAGFATNPWVLRCYGEDTDRAATAVRTMSSIVLARHETIFADSTVSPDLVNRLLVFFTQNFWSAFVDLLAGAEAVSNGNGSGAQPSSRSLTARFFGGDEKACDIEDGAILSLFRDLLRFDANGGHARALIDSLGNKEFLTAFLGEACRSQPDRLEAALEIWFRDAEIILPSKAVYMELYRITKMHTKTSQYGDALSGRLVAHWIRYPQALRSLLVLIHSAEGTLSPEEARSVARVETASARESDAINARQLRELLRGGLSAPITWFITFWRSRMESTDKKVDVAKFSKENFAAAYSDVDARAGKQLNMRRLIFGVLLAAANGDTYDAKYASIAEKYVLRPEVGASTEATLNAQAKALLENAKRLIDEHGETRSGDLMWSDLEDAAIAFALAALAEKGGGAGAFQVDRTTALRTENMRYVWEVVLPYVRSARTSEALCARWRKVLSKKTENNSISYADALERLKSETAKYEDIEPKERDKKATLDAQAKALLENAKRLIDEHGETRSGKLMWSDLEDAVIVFALAALAEKGGGAGAFQVDRTTWLGTENMRYVWEVVLPYVRSGRMPVALCARWRKVLSKKTENNSISYADALERLKSETAKYEDIEPKERDKKATLDAQAKALLENAKRLIDEHGETRSGDLMWSDLEDAVIAFALAALAEKGGGAGAFQVDRTTWLGTENMRYVWEVVLPYVRSARTLEALFARWRRLLSKKTENAHISYADALERLKSEMADLLPPNRSLESVL</sequence>
<accession>A4RU04</accession>
<evidence type="ECO:0000259" key="2">
    <source>
        <dbReference type="PROSITE" id="PS50802"/>
    </source>
</evidence>
<organism evidence="3 4">
    <name type="scientific">Ostreococcus lucimarinus (strain CCE9901)</name>
    <dbReference type="NCBI Taxonomy" id="436017"/>
    <lineage>
        <taxon>Eukaryota</taxon>
        <taxon>Viridiplantae</taxon>
        <taxon>Chlorophyta</taxon>
        <taxon>Mamiellophyceae</taxon>
        <taxon>Mamiellales</taxon>
        <taxon>Bathycoccaceae</taxon>
        <taxon>Ostreococcus</taxon>
    </lineage>
</organism>
<feature type="region of interest" description="Disordered" evidence="1">
    <location>
        <begin position="267"/>
        <end position="359"/>
    </location>
</feature>
<feature type="region of interest" description="Disordered" evidence="1">
    <location>
        <begin position="187"/>
        <end position="207"/>
    </location>
</feature>
<feature type="compositionally biased region" description="Basic residues" evidence="1">
    <location>
        <begin position="301"/>
        <end position="311"/>
    </location>
</feature>
<dbReference type="RefSeq" id="XP_001416876.1">
    <property type="nucleotide sequence ID" value="XM_001416839.1"/>
</dbReference>
<gene>
    <name evidence="3" type="ORF">OSTLU_24186</name>
</gene>
<evidence type="ECO:0000313" key="3">
    <source>
        <dbReference type="EMBL" id="ABO95169.1"/>
    </source>
</evidence>
<dbReference type="EMBL" id="CP000583">
    <property type="protein sequence ID" value="ABO95169.1"/>
    <property type="molecule type" value="Genomic_DNA"/>
</dbReference>
<dbReference type="Proteomes" id="UP000001568">
    <property type="component" value="Chromosome 3"/>
</dbReference>